<dbReference type="PANTHER" id="PTHR35107">
    <property type="entry name" value="EXPRESSED PROTEIN"/>
    <property type="match status" value="1"/>
</dbReference>
<feature type="transmembrane region" description="Helical" evidence="1">
    <location>
        <begin position="136"/>
        <end position="161"/>
    </location>
</feature>
<evidence type="ECO:0008006" key="4">
    <source>
        <dbReference type="Google" id="ProtNLM"/>
    </source>
</evidence>
<accession>A0A218VV38</accession>
<gene>
    <name evidence="2" type="ORF">CDL15_Pgr020321</name>
</gene>
<dbReference type="PANTHER" id="PTHR35107:SF2">
    <property type="entry name" value="EXPRESSED PROTEIN"/>
    <property type="match status" value="1"/>
</dbReference>
<organism evidence="2 3">
    <name type="scientific">Punica granatum</name>
    <name type="common">Pomegranate</name>
    <dbReference type="NCBI Taxonomy" id="22663"/>
    <lineage>
        <taxon>Eukaryota</taxon>
        <taxon>Viridiplantae</taxon>
        <taxon>Streptophyta</taxon>
        <taxon>Embryophyta</taxon>
        <taxon>Tracheophyta</taxon>
        <taxon>Spermatophyta</taxon>
        <taxon>Magnoliopsida</taxon>
        <taxon>eudicotyledons</taxon>
        <taxon>Gunneridae</taxon>
        <taxon>Pentapetalae</taxon>
        <taxon>rosids</taxon>
        <taxon>malvids</taxon>
        <taxon>Myrtales</taxon>
        <taxon>Lythraceae</taxon>
        <taxon>Punica</taxon>
    </lineage>
</organism>
<evidence type="ECO:0000313" key="3">
    <source>
        <dbReference type="Proteomes" id="UP000197138"/>
    </source>
</evidence>
<dbReference type="Proteomes" id="UP000197138">
    <property type="component" value="Unassembled WGS sequence"/>
</dbReference>
<dbReference type="AlphaFoldDB" id="A0A218VV38"/>
<evidence type="ECO:0000313" key="2">
    <source>
        <dbReference type="EMBL" id="OWM64355.1"/>
    </source>
</evidence>
<name>A0A218VV38_PUNGR</name>
<feature type="transmembrane region" description="Helical" evidence="1">
    <location>
        <begin position="6"/>
        <end position="28"/>
    </location>
</feature>
<keyword evidence="1" id="KW-1133">Transmembrane helix</keyword>
<evidence type="ECO:0000256" key="1">
    <source>
        <dbReference type="SAM" id="Phobius"/>
    </source>
</evidence>
<proteinExistence type="predicted"/>
<sequence>MASTTAGRFFIPLLSMVLIQLGLLLPVAGRPCKTLLVYSDSFTLTREPIFRLNPNPTRDVIYVNLPTSDPSSSSSGFVTIFTTAFPAVQHDSKPGFFLGHRGFPTGSSQVQRQERKQGNTLGVFDLSSLRDRSKDILSVVIALLFGVGCGALTAVTMYMAWSLFSNNGGHYLQESDDEYDFDVSPKKMGPSIEYFGSFGRNTRYKIPAVTPTAITRSKRMDSVQQRNLQQQLLLLGGLECTTGRVRRRGWYSIGSPLSDLEEPRGTNGSVGV</sequence>
<dbReference type="EMBL" id="MTKT01005809">
    <property type="protein sequence ID" value="OWM64355.1"/>
    <property type="molecule type" value="Genomic_DNA"/>
</dbReference>
<keyword evidence="1" id="KW-0812">Transmembrane</keyword>
<reference evidence="3" key="1">
    <citation type="journal article" date="2017" name="Plant J.">
        <title>The pomegranate (Punica granatum L.) genome and the genomics of punicalagin biosynthesis.</title>
        <authorList>
            <person name="Qin G."/>
            <person name="Xu C."/>
            <person name="Ming R."/>
            <person name="Tang H."/>
            <person name="Guyot R."/>
            <person name="Kramer E.M."/>
            <person name="Hu Y."/>
            <person name="Yi X."/>
            <person name="Qi Y."/>
            <person name="Xu X."/>
            <person name="Gao Z."/>
            <person name="Pan H."/>
            <person name="Jian J."/>
            <person name="Tian Y."/>
            <person name="Yue Z."/>
            <person name="Xu Y."/>
        </authorList>
    </citation>
    <scope>NUCLEOTIDE SEQUENCE [LARGE SCALE GENOMIC DNA]</scope>
    <source>
        <strain evidence="3">cv. Dabenzi</strain>
    </source>
</reference>
<keyword evidence="1" id="KW-0472">Membrane</keyword>
<comment type="caution">
    <text evidence="2">The sequence shown here is derived from an EMBL/GenBank/DDBJ whole genome shotgun (WGS) entry which is preliminary data.</text>
</comment>
<protein>
    <recommendedName>
        <fullName evidence="4">Legume lectin domain-containing protein</fullName>
    </recommendedName>
</protein>